<evidence type="ECO:0000313" key="1">
    <source>
        <dbReference type="EMBL" id="KAL3527602.1"/>
    </source>
</evidence>
<dbReference type="PANTHER" id="PTHR46890">
    <property type="entry name" value="NON-LTR RETROLELEMENT REVERSE TRANSCRIPTASE-LIKE PROTEIN-RELATED"/>
    <property type="match status" value="1"/>
</dbReference>
<keyword evidence="2" id="KW-1185">Reference proteome</keyword>
<reference evidence="1 2" key="1">
    <citation type="submission" date="2024-11" db="EMBL/GenBank/DDBJ databases">
        <title>A near-complete genome assembly of Cinchona calisaya.</title>
        <authorList>
            <person name="Lian D.C."/>
            <person name="Zhao X.W."/>
            <person name="Wei L."/>
        </authorList>
    </citation>
    <scope>NUCLEOTIDE SEQUENCE [LARGE SCALE GENOMIC DNA]</scope>
    <source>
        <tissue evidence="1">Nenye</tissue>
    </source>
</reference>
<name>A0ABD3A9U4_9GENT</name>
<evidence type="ECO:0000313" key="2">
    <source>
        <dbReference type="Proteomes" id="UP001630127"/>
    </source>
</evidence>
<dbReference type="InterPro" id="IPR052343">
    <property type="entry name" value="Retrotransposon-Effector_Assoc"/>
</dbReference>
<accession>A0ABD3A9U4</accession>
<comment type="caution">
    <text evidence="1">The sequence shown here is derived from an EMBL/GenBank/DDBJ whole genome shotgun (WGS) entry which is preliminary data.</text>
</comment>
<evidence type="ECO:0008006" key="3">
    <source>
        <dbReference type="Google" id="ProtNLM"/>
    </source>
</evidence>
<dbReference type="Proteomes" id="UP001630127">
    <property type="component" value="Unassembled WGS sequence"/>
</dbReference>
<protein>
    <recommendedName>
        <fullName evidence="3">Reverse transcriptase domain-containing protein</fullName>
    </recommendedName>
</protein>
<sequence>MNNQLVKPVAEKEIKEAHFSMHPNKAAGPDSTTPLFFQKFGHVIKLDIINVVYSFFHCGIMLRSMNKTIISLIPKVDNPINITQYMPISLCNVIYKIIAKILANRLKYVLKVCISPTQNAFVPG</sequence>
<dbReference type="AlphaFoldDB" id="A0ABD3A9U4"/>
<organism evidence="1 2">
    <name type="scientific">Cinchona calisaya</name>
    <dbReference type="NCBI Taxonomy" id="153742"/>
    <lineage>
        <taxon>Eukaryota</taxon>
        <taxon>Viridiplantae</taxon>
        <taxon>Streptophyta</taxon>
        <taxon>Embryophyta</taxon>
        <taxon>Tracheophyta</taxon>
        <taxon>Spermatophyta</taxon>
        <taxon>Magnoliopsida</taxon>
        <taxon>eudicotyledons</taxon>
        <taxon>Gunneridae</taxon>
        <taxon>Pentapetalae</taxon>
        <taxon>asterids</taxon>
        <taxon>lamiids</taxon>
        <taxon>Gentianales</taxon>
        <taxon>Rubiaceae</taxon>
        <taxon>Cinchonoideae</taxon>
        <taxon>Cinchoneae</taxon>
        <taxon>Cinchona</taxon>
    </lineage>
</organism>
<dbReference type="EMBL" id="JBJUIK010000005">
    <property type="protein sequence ID" value="KAL3527602.1"/>
    <property type="molecule type" value="Genomic_DNA"/>
</dbReference>
<dbReference type="PANTHER" id="PTHR46890:SF48">
    <property type="entry name" value="RNA-DIRECTED DNA POLYMERASE"/>
    <property type="match status" value="1"/>
</dbReference>
<proteinExistence type="predicted"/>
<gene>
    <name evidence="1" type="ORF">ACH5RR_012258</name>
</gene>